<dbReference type="AlphaFoldDB" id="H6SSD6"/>
<dbReference type="InterPro" id="IPR037294">
    <property type="entry name" value="ABC_BtuC-like"/>
</dbReference>
<dbReference type="GO" id="GO:0010043">
    <property type="term" value="P:response to zinc ion"/>
    <property type="evidence" value="ECO:0007669"/>
    <property type="project" value="TreeGrafter"/>
</dbReference>
<reference evidence="15 16" key="1">
    <citation type="submission" date="2012-02" db="EMBL/GenBank/DDBJ databases">
        <title>Shotgun genome sequence of Phaeospirillum photometricum DSM 122.</title>
        <authorList>
            <person name="Duquesne K."/>
            <person name="Sturgis J."/>
        </authorList>
    </citation>
    <scope>NUCLEOTIDE SEQUENCE [LARGE SCALE GENOMIC DNA]</scope>
    <source>
        <strain evidence="16">DSM122</strain>
    </source>
</reference>
<proteinExistence type="inferred from homology"/>
<sequence>MIDDFLVRALLAGVGLALIAGPLGCFVVWRRMAYFGDTMAHAALLGVALGVASGSPPLVGVLGVALGLSVFLGTVARRRSLGLDTFLGVFSHGALALGLVCVALMANRVDLLGLLLGDVLAVSWGDLAILWGAGAVMLGALVLAWRPLLAATLDPDLARAEGVPTTRLDIFIMVLVASVVALGLKVVGVLLITALMVIPAAAARPWSRSPEAMAALASVLGGIAVGGGLALSLALDTPAGPSMVVVALLTFLPGLLRR</sequence>
<dbReference type="KEGG" id="rpm:RSPPHO_01189"/>
<evidence type="ECO:0000256" key="2">
    <source>
        <dbReference type="ARBA" id="ARBA00004651"/>
    </source>
</evidence>
<dbReference type="PATRIC" id="fig|1150469.3.peg.1348"/>
<gene>
    <name evidence="15" type="ORF">RSPPHO_01189</name>
</gene>
<dbReference type="GO" id="GO:0055085">
    <property type="term" value="P:transmembrane transport"/>
    <property type="evidence" value="ECO:0007669"/>
    <property type="project" value="InterPro"/>
</dbReference>
<keyword evidence="8" id="KW-0864">Zinc transport</keyword>
<protein>
    <recommendedName>
        <fullName evidence="12">High-affinity zinc uptake system membrane protein ZnuB</fullName>
    </recommendedName>
</protein>
<evidence type="ECO:0000313" key="16">
    <source>
        <dbReference type="Proteomes" id="UP000033220"/>
    </source>
</evidence>
<evidence type="ECO:0000256" key="4">
    <source>
        <dbReference type="ARBA" id="ARBA00022448"/>
    </source>
</evidence>
<keyword evidence="9 14" id="KW-1133">Transmembrane helix</keyword>
<keyword evidence="6 13" id="KW-0812">Transmembrane</keyword>
<keyword evidence="10" id="KW-0406">Ion transport</keyword>
<feature type="transmembrane region" description="Helical" evidence="14">
    <location>
        <begin position="41"/>
        <end position="66"/>
    </location>
</feature>
<feature type="transmembrane region" description="Helical" evidence="14">
    <location>
        <begin position="86"/>
        <end position="106"/>
    </location>
</feature>
<dbReference type="Gene3D" id="1.10.3470.10">
    <property type="entry name" value="ABC transporter involved in vitamin B12 uptake, BtuC"/>
    <property type="match status" value="1"/>
</dbReference>
<dbReference type="RefSeq" id="WP_014414454.1">
    <property type="nucleotide sequence ID" value="NC_017059.1"/>
</dbReference>
<evidence type="ECO:0000256" key="11">
    <source>
        <dbReference type="ARBA" id="ARBA00023136"/>
    </source>
</evidence>
<accession>H6SSD6</accession>
<evidence type="ECO:0000256" key="13">
    <source>
        <dbReference type="RuleBase" id="RU003943"/>
    </source>
</evidence>
<evidence type="ECO:0000256" key="14">
    <source>
        <dbReference type="SAM" id="Phobius"/>
    </source>
</evidence>
<dbReference type="PANTHER" id="PTHR30477:SF23">
    <property type="entry name" value="HIGH-AFFINITY ZINC UPTAKE SYSTEM MEMBRANE PROTEIN ZNUB"/>
    <property type="match status" value="1"/>
</dbReference>
<dbReference type="GO" id="GO:0006829">
    <property type="term" value="P:zinc ion transport"/>
    <property type="evidence" value="ECO:0007669"/>
    <property type="project" value="UniProtKB-KW"/>
</dbReference>
<feature type="transmembrane region" description="Helical" evidence="14">
    <location>
        <begin position="6"/>
        <end position="29"/>
    </location>
</feature>
<dbReference type="HOGENOM" id="CLU_028808_3_2_5"/>
<dbReference type="SUPFAM" id="SSF81345">
    <property type="entry name" value="ABC transporter involved in vitamin B12 uptake, BtuC"/>
    <property type="match status" value="1"/>
</dbReference>
<dbReference type="Pfam" id="PF00950">
    <property type="entry name" value="ABC-3"/>
    <property type="match status" value="1"/>
</dbReference>
<keyword evidence="4 13" id="KW-0813">Transport</keyword>
<keyword evidence="7" id="KW-0862">Zinc</keyword>
<evidence type="ECO:0000256" key="6">
    <source>
        <dbReference type="ARBA" id="ARBA00022692"/>
    </source>
</evidence>
<dbReference type="Proteomes" id="UP000033220">
    <property type="component" value="Chromosome DSM 122"/>
</dbReference>
<feature type="transmembrane region" description="Helical" evidence="14">
    <location>
        <begin position="170"/>
        <end position="200"/>
    </location>
</feature>
<feature type="transmembrane region" description="Helical" evidence="14">
    <location>
        <begin position="212"/>
        <end position="233"/>
    </location>
</feature>
<keyword evidence="5" id="KW-1003">Cell membrane</keyword>
<name>H6SSD6_PARPM</name>
<evidence type="ECO:0000313" key="15">
    <source>
        <dbReference type="EMBL" id="CCG07815.1"/>
    </source>
</evidence>
<evidence type="ECO:0000256" key="8">
    <source>
        <dbReference type="ARBA" id="ARBA00022906"/>
    </source>
</evidence>
<evidence type="ECO:0000256" key="10">
    <source>
        <dbReference type="ARBA" id="ARBA00023065"/>
    </source>
</evidence>
<organism evidence="15 16">
    <name type="scientific">Pararhodospirillum photometricum DSM 122</name>
    <dbReference type="NCBI Taxonomy" id="1150469"/>
    <lineage>
        <taxon>Bacteria</taxon>
        <taxon>Pseudomonadati</taxon>
        <taxon>Pseudomonadota</taxon>
        <taxon>Alphaproteobacteria</taxon>
        <taxon>Rhodospirillales</taxon>
        <taxon>Rhodospirillaceae</taxon>
        <taxon>Pararhodospirillum</taxon>
    </lineage>
</organism>
<dbReference type="STRING" id="1150469.RSPPHO_01189"/>
<dbReference type="GO" id="GO:0043190">
    <property type="term" value="C:ATP-binding cassette (ABC) transporter complex"/>
    <property type="evidence" value="ECO:0007669"/>
    <property type="project" value="InterPro"/>
</dbReference>
<dbReference type="EMBL" id="HE663493">
    <property type="protein sequence ID" value="CCG07815.1"/>
    <property type="molecule type" value="Genomic_DNA"/>
</dbReference>
<evidence type="ECO:0000256" key="5">
    <source>
        <dbReference type="ARBA" id="ARBA00022475"/>
    </source>
</evidence>
<feature type="transmembrane region" description="Helical" evidence="14">
    <location>
        <begin position="127"/>
        <end position="150"/>
    </location>
</feature>
<evidence type="ECO:0000256" key="7">
    <source>
        <dbReference type="ARBA" id="ARBA00022833"/>
    </source>
</evidence>
<comment type="similarity">
    <text evidence="3 13">Belongs to the ABC-3 integral membrane protein family.</text>
</comment>
<keyword evidence="11 14" id="KW-0472">Membrane</keyword>
<evidence type="ECO:0000256" key="12">
    <source>
        <dbReference type="ARBA" id="ARBA00040080"/>
    </source>
</evidence>
<comment type="subcellular location">
    <subcellularLocation>
        <location evidence="2 13">Cell membrane</location>
        <topology evidence="2 13">Multi-pass membrane protein</topology>
    </subcellularLocation>
</comment>
<evidence type="ECO:0000256" key="1">
    <source>
        <dbReference type="ARBA" id="ARBA00002313"/>
    </source>
</evidence>
<comment type="function">
    <text evidence="1">Involved in the high-affinity zinc uptake transport system.</text>
</comment>
<evidence type="ECO:0000256" key="3">
    <source>
        <dbReference type="ARBA" id="ARBA00008034"/>
    </source>
</evidence>
<evidence type="ECO:0000256" key="9">
    <source>
        <dbReference type="ARBA" id="ARBA00022989"/>
    </source>
</evidence>
<dbReference type="PANTHER" id="PTHR30477">
    <property type="entry name" value="ABC-TRANSPORTER METAL-BINDING PROTEIN"/>
    <property type="match status" value="1"/>
</dbReference>
<keyword evidence="16" id="KW-1185">Reference proteome</keyword>
<dbReference type="CDD" id="cd06550">
    <property type="entry name" value="TM_ABC_iron-siderophores_like"/>
    <property type="match status" value="1"/>
</dbReference>
<dbReference type="eggNOG" id="COG1108">
    <property type="taxonomic scope" value="Bacteria"/>
</dbReference>
<dbReference type="InterPro" id="IPR001626">
    <property type="entry name" value="ABC_TroCD"/>
</dbReference>